<comment type="caution">
    <text evidence="2">The sequence shown here is derived from an EMBL/GenBank/DDBJ whole genome shotgun (WGS) entry which is preliminary data.</text>
</comment>
<proteinExistence type="predicted"/>
<dbReference type="Pfam" id="PF03992">
    <property type="entry name" value="ABM"/>
    <property type="match status" value="1"/>
</dbReference>
<keyword evidence="2" id="KW-0560">Oxidoreductase</keyword>
<dbReference type="InterPro" id="IPR007138">
    <property type="entry name" value="ABM_dom"/>
</dbReference>
<keyword evidence="3" id="KW-1185">Reference proteome</keyword>
<dbReference type="RefSeq" id="WP_374615300.1">
    <property type="nucleotide sequence ID" value="NZ_JBHUEL010000011.1"/>
</dbReference>
<gene>
    <name evidence="2" type="ORF">ACFSAG_12750</name>
</gene>
<sequence>MSTYPSSTVAVIFVSERTLEDDEGYGEAADAMVALAKQQPGYLGVDSARGDDRIGITVSYWADDTSAKAWRDNAEHAAIRDAGRGRWYRWYDLHVASVTRSYDWVKS</sequence>
<organism evidence="2 3">
    <name type="scientific">Sphingorhabdus buctiana</name>
    <dbReference type="NCBI Taxonomy" id="1508805"/>
    <lineage>
        <taxon>Bacteria</taxon>
        <taxon>Pseudomonadati</taxon>
        <taxon>Pseudomonadota</taxon>
        <taxon>Alphaproteobacteria</taxon>
        <taxon>Sphingomonadales</taxon>
        <taxon>Sphingomonadaceae</taxon>
        <taxon>Sphingorhabdus</taxon>
    </lineage>
</organism>
<dbReference type="PANTHER" id="PTHR37811:SF2">
    <property type="entry name" value="ABM DOMAIN-CONTAINING PROTEIN"/>
    <property type="match status" value="1"/>
</dbReference>
<keyword evidence="2" id="KW-0503">Monooxygenase</keyword>
<dbReference type="InterPro" id="IPR052936">
    <property type="entry name" value="Jasmonate_Hydroxylase-like"/>
</dbReference>
<dbReference type="InterPro" id="IPR011008">
    <property type="entry name" value="Dimeric_a/b-barrel"/>
</dbReference>
<evidence type="ECO:0000313" key="3">
    <source>
        <dbReference type="Proteomes" id="UP001597215"/>
    </source>
</evidence>
<evidence type="ECO:0000313" key="2">
    <source>
        <dbReference type="EMBL" id="MFD1767708.1"/>
    </source>
</evidence>
<accession>A0ABW4MGB4</accession>
<protein>
    <submittedName>
        <fullName evidence="2">Antibiotic biosynthesis monooxygenase family protein</fullName>
        <ecNumber evidence="2">1.14.-.-</ecNumber>
    </submittedName>
</protein>
<dbReference type="EC" id="1.14.-.-" evidence="2"/>
<reference evidence="3" key="1">
    <citation type="journal article" date="2019" name="Int. J. Syst. Evol. Microbiol.">
        <title>The Global Catalogue of Microorganisms (GCM) 10K type strain sequencing project: providing services to taxonomists for standard genome sequencing and annotation.</title>
        <authorList>
            <consortium name="The Broad Institute Genomics Platform"/>
            <consortium name="The Broad Institute Genome Sequencing Center for Infectious Disease"/>
            <person name="Wu L."/>
            <person name="Ma J."/>
        </authorList>
    </citation>
    <scope>NUCLEOTIDE SEQUENCE [LARGE SCALE GENOMIC DNA]</scope>
    <source>
        <strain evidence="3">CGMCC 1.12449</strain>
    </source>
</reference>
<evidence type="ECO:0000259" key="1">
    <source>
        <dbReference type="Pfam" id="PF03992"/>
    </source>
</evidence>
<dbReference type="PANTHER" id="PTHR37811">
    <property type="entry name" value="BLL5343 PROTEIN"/>
    <property type="match status" value="1"/>
</dbReference>
<dbReference type="SUPFAM" id="SSF54909">
    <property type="entry name" value="Dimeric alpha+beta barrel"/>
    <property type="match status" value="1"/>
</dbReference>
<feature type="domain" description="ABM" evidence="1">
    <location>
        <begin position="20"/>
        <end position="81"/>
    </location>
</feature>
<dbReference type="Gene3D" id="3.30.70.100">
    <property type="match status" value="1"/>
</dbReference>
<dbReference type="GO" id="GO:0004497">
    <property type="term" value="F:monooxygenase activity"/>
    <property type="evidence" value="ECO:0007669"/>
    <property type="project" value="UniProtKB-KW"/>
</dbReference>
<dbReference type="EMBL" id="JBHUEL010000011">
    <property type="protein sequence ID" value="MFD1767708.1"/>
    <property type="molecule type" value="Genomic_DNA"/>
</dbReference>
<name>A0ABW4MGB4_9SPHN</name>
<dbReference type="Proteomes" id="UP001597215">
    <property type="component" value="Unassembled WGS sequence"/>
</dbReference>